<dbReference type="PROSITE" id="PS00198">
    <property type="entry name" value="4FE4S_FER_1"/>
    <property type="match status" value="1"/>
</dbReference>
<keyword evidence="3" id="KW-0819">tRNA processing</keyword>
<evidence type="ECO:0000256" key="7">
    <source>
        <dbReference type="ARBA" id="ARBA00023004"/>
    </source>
</evidence>
<evidence type="ECO:0000256" key="1">
    <source>
        <dbReference type="ARBA" id="ARBA00022485"/>
    </source>
</evidence>
<dbReference type="RefSeq" id="WP_145418864.1">
    <property type="nucleotide sequence ID" value="NZ_CP036526.1"/>
</dbReference>
<dbReference type="NCBIfam" id="TIGR00276">
    <property type="entry name" value="tRNA epoxyqueuosine(34) reductase QueG"/>
    <property type="match status" value="1"/>
</dbReference>
<dbReference type="Gene3D" id="3.30.70.20">
    <property type="match status" value="1"/>
</dbReference>
<keyword evidence="8" id="KW-0411">Iron-sulfur</keyword>
<dbReference type="OrthoDB" id="9784571at2"/>
<dbReference type="InterPro" id="IPR017900">
    <property type="entry name" value="4Fe4S_Fe_S_CS"/>
</dbReference>
<evidence type="ECO:0000256" key="8">
    <source>
        <dbReference type="ARBA" id="ARBA00023014"/>
    </source>
</evidence>
<evidence type="ECO:0000256" key="3">
    <source>
        <dbReference type="ARBA" id="ARBA00022694"/>
    </source>
</evidence>
<evidence type="ECO:0000256" key="2">
    <source>
        <dbReference type="ARBA" id="ARBA00022490"/>
    </source>
</evidence>
<keyword evidence="5" id="KW-0671">Queuosine biosynthesis</keyword>
<dbReference type="EMBL" id="CP036526">
    <property type="protein sequence ID" value="QDT11089.1"/>
    <property type="molecule type" value="Genomic_DNA"/>
</dbReference>
<feature type="domain" description="4Fe-4S ferredoxin-type" evidence="9">
    <location>
        <begin position="175"/>
        <end position="207"/>
    </location>
</feature>
<dbReference type="GO" id="GO:0052693">
    <property type="term" value="F:epoxyqueuosine reductase activity"/>
    <property type="evidence" value="ECO:0007669"/>
    <property type="project" value="TreeGrafter"/>
</dbReference>
<protein>
    <submittedName>
        <fullName evidence="10">Epoxyqueuosine reductase</fullName>
        <ecNumber evidence="10">1.1.-.-</ecNumber>
    </submittedName>
</protein>
<dbReference type="Pfam" id="PF13484">
    <property type="entry name" value="Fer4_16"/>
    <property type="match status" value="1"/>
</dbReference>
<evidence type="ECO:0000313" key="10">
    <source>
        <dbReference type="EMBL" id="QDT11089.1"/>
    </source>
</evidence>
<dbReference type="InterPro" id="IPR017896">
    <property type="entry name" value="4Fe4S_Fe-S-bd"/>
</dbReference>
<dbReference type="GO" id="GO:0046872">
    <property type="term" value="F:metal ion binding"/>
    <property type="evidence" value="ECO:0007669"/>
    <property type="project" value="UniProtKB-KW"/>
</dbReference>
<evidence type="ECO:0000256" key="5">
    <source>
        <dbReference type="ARBA" id="ARBA00022785"/>
    </source>
</evidence>
<dbReference type="GO" id="GO:0051539">
    <property type="term" value="F:4 iron, 4 sulfur cluster binding"/>
    <property type="evidence" value="ECO:0007669"/>
    <property type="project" value="UniProtKB-KW"/>
</dbReference>
<organism evidence="10 11">
    <name type="scientific">Stieleria marina</name>
    <dbReference type="NCBI Taxonomy" id="1930275"/>
    <lineage>
        <taxon>Bacteria</taxon>
        <taxon>Pseudomonadati</taxon>
        <taxon>Planctomycetota</taxon>
        <taxon>Planctomycetia</taxon>
        <taxon>Pirellulales</taxon>
        <taxon>Pirellulaceae</taxon>
        <taxon>Stieleria</taxon>
    </lineage>
</organism>
<evidence type="ECO:0000256" key="6">
    <source>
        <dbReference type="ARBA" id="ARBA00023002"/>
    </source>
</evidence>
<dbReference type="SUPFAM" id="SSF46548">
    <property type="entry name" value="alpha-helical ferredoxin"/>
    <property type="match status" value="1"/>
</dbReference>
<dbReference type="PROSITE" id="PS51379">
    <property type="entry name" value="4FE4S_FER_2"/>
    <property type="match status" value="1"/>
</dbReference>
<name>A0A517NVF1_9BACT</name>
<dbReference type="Proteomes" id="UP000319817">
    <property type="component" value="Chromosome"/>
</dbReference>
<keyword evidence="4" id="KW-0479">Metal-binding</keyword>
<dbReference type="AlphaFoldDB" id="A0A517NVF1"/>
<keyword evidence="7" id="KW-0408">Iron</keyword>
<keyword evidence="6 10" id="KW-0560">Oxidoreductase</keyword>
<sequence>MATTNLLDDISAMAAAEGFILSGVAPAVDSAGFTELVRWIDDGYCADMDYFANRLDAYQNPSGVLPGAKSVVALAYPYPATSPSAIPVNYGRVARYTWIGQDYHDVIHPKLKRICRLVRRHQPESNARGIVDTAPLMEREFAQLAGLGWRGKNTLLLNKQFGSYFFLACVLVDIELPTSDPQQNSHCGTCTACLDACPTDAFPSAGVLDASRCISYLTIENKDSIPALLRPGIGDWAFGCDICQEVCPWNTRPARSATQTDAPDSIDLLDLFWMDEAIFRERFRKSPMWRTRRRGMLRNAAIVLGNTGDALALDALRQGSRDQEPIVQEACRWAIENIQSRSKA</sequence>
<dbReference type="PANTHER" id="PTHR30002:SF4">
    <property type="entry name" value="EPOXYQUEUOSINE REDUCTASE"/>
    <property type="match status" value="1"/>
</dbReference>
<proteinExistence type="predicted"/>
<dbReference type="Pfam" id="PF08331">
    <property type="entry name" value="QueG_DUF1730"/>
    <property type="match status" value="1"/>
</dbReference>
<keyword evidence="1" id="KW-0004">4Fe-4S</keyword>
<dbReference type="InterPro" id="IPR013542">
    <property type="entry name" value="QueG_DUF1730"/>
</dbReference>
<gene>
    <name evidence="10" type="primary">queG</name>
    <name evidence="10" type="ORF">K239x_30830</name>
</gene>
<keyword evidence="11" id="KW-1185">Reference proteome</keyword>
<accession>A0A517NVF1</accession>
<evidence type="ECO:0000259" key="9">
    <source>
        <dbReference type="PROSITE" id="PS51379"/>
    </source>
</evidence>
<dbReference type="GO" id="GO:0008616">
    <property type="term" value="P:tRNA queuosine(34) biosynthetic process"/>
    <property type="evidence" value="ECO:0007669"/>
    <property type="project" value="UniProtKB-KW"/>
</dbReference>
<dbReference type="PANTHER" id="PTHR30002">
    <property type="entry name" value="EPOXYQUEUOSINE REDUCTASE"/>
    <property type="match status" value="1"/>
</dbReference>
<evidence type="ECO:0000256" key="4">
    <source>
        <dbReference type="ARBA" id="ARBA00022723"/>
    </source>
</evidence>
<evidence type="ECO:0000313" key="11">
    <source>
        <dbReference type="Proteomes" id="UP000319817"/>
    </source>
</evidence>
<keyword evidence="2" id="KW-0963">Cytoplasm</keyword>
<dbReference type="EC" id="1.1.-.-" evidence="10"/>
<reference evidence="10 11" key="1">
    <citation type="submission" date="2019-02" db="EMBL/GenBank/DDBJ databases">
        <title>Deep-cultivation of Planctomycetes and their phenomic and genomic characterization uncovers novel biology.</title>
        <authorList>
            <person name="Wiegand S."/>
            <person name="Jogler M."/>
            <person name="Boedeker C."/>
            <person name="Pinto D."/>
            <person name="Vollmers J."/>
            <person name="Rivas-Marin E."/>
            <person name="Kohn T."/>
            <person name="Peeters S.H."/>
            <person name="Heuer A."/>
            <person name="Rast P."/>
            <person name="Oberbeckmann S."/>
            <person name="Bunk B."/>
            <person name="Jeske O."/>
            <person name="Meyerdierks A."/>
            <person name="Storesund J.E."/>
            <person name="Kallscheuer N."/>
            <person name="Luecker S."/>
            <person name="Lage O.M."/>
            <person name="Pohl T."/>
            <person name="Merkel B.J."/>
            <person name="Hornburger P."/>
            <person name="Mueller R.-W."/>
            <person name="Bruemmer F."/>
            <person name="Labrenz M."/>
            <person name="Spormann A.M."/>
            <person name="Op den Camp H."/>
            <person name="Overmann J."/>
            <person name="Amann R."/>
            <person name="Jetten M.S.M."/>
            <person name="Mascher T."/>
            <person name="Medema M.H."/>
            <person name="Devos D.P."/>
            <person name="Kaster A.-K."/>
            <person name="Ovreas L."/>
            <person name="Rohde M."/>
            <person name="Galperin M.Y."/>
            <person name="Jogler C."/>
        </authorList>
    </citation>
    <scope>NUCLEOTIDE SEQUENCE [LARGE SCALE GENOMIC DNA]</scope>
    <source>
        <strain evidence="10 11">K23_9</strain>
    </source>
</reference>
<dbReference type="InterPro" id="IPR004453">
    <property type="entry name" value="QueG"/>
</dbReference>